<name>A0A644WUW5_9ZZZZ</name>
<proteinExistence type="predicted"/>
<comment type="caution">
    <text evidence="1">The sequence shown here is derived from an EMBL/GenBank/DDBJ whole genome shotgun (WGS) entry which is preliminary data.</text>
</comment>
<protein>
    <submittedName>
        <fullName evidence="1">Uncharacterized protein</fullName>
    </submittedName>
</protein>
<reference evidence="1" key="1">
    <citation type="submission" date="2019-08" db="EMBL/GenBank/DDBJ databases">
        <authorList>
            <person name="Kucharzyk K."/>
            <person name="Murdoch R.W."/>
            <person name="Higgins S."/>
            <person name="Loffler F."/>
        </authorList>
    </citation>
    <scope>NUCLEOTIDE SEQUENCE</scope>
</reference>
<dbReference type="AlphaFoldDB" id="A0A644WUW5"/>
<dbReference type="EMBL" id="VSSQ01001330">
    <property type="protein sequence ID" value="MPM07391.1"/>
    <property type="molecule type" value="Genomic_DNA"/>
</dbReference>
<gene>
    <name evidence="1" type="ORF">SDC9_53697</name>
</gene>
<organism evidence="1">
    <name type="scientific">bioreactor metagenome</name>
    <dbReference type="NCBI Taxonomy" id="1076179"/>
    <lineage>
        <taxon>unclassified sequences</taxon>
        <taxon>metagenomes</taxon>
        <taxon>ecological metagenomes</taxon>
    </lineage>
</organism>
<accession>A0A644WUW5</accession>
<sequence length="74" mass="7674">MRPRATYKTPISAAHGGMIVPIKSGVSFPRGKETPLNLIGDQAVGIYSNTTVSIILNGSGASNAWGTRAGITMD</sequence>
<evidence type="ECO:0000313" key="1">
    <source>
        <dbReference type="EMBL" id="MPM07391.1"/>
    </source>
</evidence>